<proteinExistence type="predicted"/>
<evidence type="ECO:0000313" key="2">
    <source>
        <dbReference type="EMBL" id="VBB47692.1"/>
    </source>
</evidence>
<organism evidence="2">
    <name type="scientific">Uncultured Desulfatiglans sp</name>
    <dbReference type="NCBI Taxonomy" id="1748965"/>
    <lineage>
        <taxon>Bacteria</taxon>
        <taxon>Pseudomonadati</taxon>
        <taxon>Thermodesulfobacteriota</taxon>
        <taxon>Desulfobacteria</taxon>
        <taxon>Desulfatiglandales</taxon>
        <taxon>Desulfatiglandaceae</taxon>
        <taxon>Desulfatiglans</taxon>
        <taxon>environmental samples</taxon>
    </lineage>
</organism>
<protein>
    <recommendedName>
        <fullName evidence="1">RsbT co-antagonist protein RsbRD N-terminal domain-containing protein</fullName>
    </recommendedName>
</protein>
<dbReference type="EMBL" id="UPXX01000032">
    <property type="protein sequence ID" value="VBB47692.1"/>
    <property type="molecule type" value="Genomic_DNA"/>
</dbReference>
<dbReference type="Pfam" id="PF14361">
    <property type="entry name" value="RsbRD_N"/>
    <property type="match status" value="1"/>
</dbReference>
<dbReference type="InterPro" id="IPR025751">
    <property type="entry name" value="RsbRD_N_dom"/>
</dbReference>
<accession>A0A653AHX9</accession>
<feature type="domain" description="RsbT co-antagonist protein RsbRD N-terminal" evidence="1">
    <location>
        <begin position="13"/>
        <end position="150"/>
    </location>
</feature>
<name>A0A653AHX9_UNCDX</name>
<dbReference type="AlphaFoldDB" id="A0A653AHX9"/>
<sequence length="179" mass="20003">MYLTAFLIERRSAILKGWRDALFESYEPEGRDFLRRQKDPFSNPVGATLSGELETVYDHLVSGGSAEDIAACLDRIIRIRAVQDFSPSKALAFLIQLKPVIRKELQGAKSSGAAASAELLEVEDRIDALALQGFDVYMACRQHLNELRVREIRNEVGKLLERANAKYAASDRQVSDTTT</sequence>
<evidence type="ECO:0000259" key="1">
    <source>
        <dbReference type="Pfam" id="PF14361"/>
    </source>
</evidence>
<reference evidence="2" key="1">
    <citation type="submission" date="2018-07" db="EMBL/GenBank/DDBJ databases">
        <authorList>
            <consortium name="Genoscope - CEA"/>
            <person name="William W."/>
        </authorList>
    </citation>
    <scope>NUCLEOTIDE SEQUENCE</scope>
    <source>
        <strain evidence="2">IK1</strain>
    </source>
</reference>
<gene>
    <name evidence="2" type="ORF">TRIP_B50487</name>
</gene>